<keyword evidence="3" id="KW-1185">Reference proteome</keyword>
<dbReference type="HOGENOM" id="CLU_3036316_0_0_1"/>
<dbReference type="AlphaFoldDB" id="F6HB14"/>
<evidence type="ECO:0000313" key="2">
    <source>
        <dbReference type="EMBL" id="CCB49384.1"/>
    </source>
</evidence>
<dbReference type="EMBL" id="FN595507">
    <property type="protein sequence ID" value="CCB49384.1"/>
    <property type="molecule type" value="Genomic_DNA"/>
</dbReference>
<evidence type="ECO:0000313" key="3">
    <source>
        <dbReference type="Proteomes" id="UP000009183"/>
    </source>
</evidence>
<dbReference type="PaxDb" id="29760-VIT_05s0094g00590.t01"/>
<evidence type="ECO:0000256" key="1">
    <source>
        <dbReference type="SAM" id="MobiDB-lite"/>
    </source>
</evidence>
<accession>F6HB14</accession>
<dbReference type="InParanoid" id="F6HB14"/>
<protein>
    <submittedName>
        <fullName evidence="2">Uncharacterized protein</fullName>
    </submittedName>
</protein>
<feature type="region of interest" description="Disordered" evidence="1">
    <location>
        <begin position="1"/>
        <end position="55"/>
    </location>
</feature>
<dbReference type="Proteomes" id="UP000009183">
    <property type="component" value="Chromosome 5"/>
</dbReference>
<proteinExistence type="predicted"/>
<gene>
    <name evidence="2" type="ordered locus">VIT_05s0094g00590</name>
</gene>
<sequence>MVGGRNDRRHRRGLSPAMAPPTMEPRATVRGGHGFLETEVELPQSITGDSRAIEK</sequence>
<reference evidence="3" key="1">
    <citation type="journal article" date="2007" name="Nature">
        <title>The grapevine genome sequence suggests ancestral hexaploidization in major angiosperm phyla.</title>
        <authorList>
            <consortium name="The French-Italian Public Consortium for Grapevine Genome Characterization."/>
            <person name="Jaillon O."/>
            <person name="Aury J.-M."/>
            <person name="Noel B."/>
            <person name="Policriti A."/>
            <person name="Clepet C."/>
            <person name="Casagrande A."/>
            <person name="Choisne N."/>
            <person name="Aubourg S."/>
            <person name="Vitulo N."/>
            <person name="Jubin C."/>
            <person name="Vezzi A."/>
            <person name="Legeai F."/>
            <person name="Hugueney P."/>
            <person name="Dasilva C."/>
            <person name="Horner D."/>
            <person name="Mica E."/>
            <person name="Jublot D."/>
            <person name="Poulain J."/>
            <person name="Bruyere C."/>
            <person name="Billault A."/>
            <person name="Segurens B."/>
            <person name="Gouyvenoux M."/>
            <person name="Ugarte E."/>
            <person name="Cattonaro F."/>
            <person name="Anthouard V."/>
            <person name="Vico V."/>
            <person name="Del Fabbro C."/>
            <person name="Alaux M."/>
            <person name="Di Gaspero G."/>
            <person name="Dumas V."/>
            <person name="Felice N."/>
            <person name="Paillard S."/>
            <person name="Juman I."/>
            <person name="Moroldo M."/>
            <person name="Scalabrin S."/>
            <person name="Canaguier A."/>
            <person name="Le Clainche I."/>
            <person name="Malacrida G."/>
            <person name="Durand E."/>
            <person name="Pesole G."/>
            <person name="Laucou V."/>
            <person name="Chatelet P."/>
            <person name="Merdinoglu D."/>
            <person name="Delledonne M."/>
            <person name="Pezzotti M."/>
            <person name="Lecharny A."/>
            <person name="Scarpelli C."/>
            <person name="Artiguenave F."/>
            <person name="Pe M.E."/>
            <person name="Valle G."/>
            <person name="Morgante M."/>
            <person name="Caboche M."/>
            <person name="Adam-Blondon A.-F."/>
            <person name="Weissenbach J."/>
            <person name="Quetier F."/>
            <person name="Wincker P."/>
        </authorList>
    </citation>
    <scope>NUCLEOTIDE SEQUENCE [LARGE SCALE GENOMIC DNA]</scope>
    <source>
        <strain evidence="3">cv. Pinot noir / PN40024</strain>
    </source>
</reference>
<name>F6HB14_VITVI</name>
<organism evidence="2 3">
    <name type="scientific">Vitis vinifera</name>
    <name type="common">Grape</name>
    <dbReference type="NCBI Taxonomy" id="29760"/>
    <lineage>
        <taxon>Eukaryota</taxon>
        <taxon>Viridiplantae</taxon>
        <taxon>Streptophyta</taxon>
        <taxon>Embryophyta</taxon>
        <taxon>Tracheophyta</taxon>
        <taxon>Spermatophyta</taxon>
        <taxon>Magnoliopsida</taxon>
        <taxon>eudicotyledons</taxon>
        <taxon>Gunneridae</taxon>
        <taxon>Pentapetalae</taxon>
        <taxon>rosids</taxon>
        <taxon>Vitales</taxon>
        <taxon>Vitaceae</taxon>
        <taxon>Viteae</taxon>
        <taxon>Vitis</taxon>
    </lineage>
</organism>